<comment type="similarity">
    <text evidence="6">Belongs to the ABC-4 integral membrane protein family.</text>
</comment>
<feature type="transmembrane region" description="Helical" evidence="7">
    <location>
        <begin position="274"/>
        <end position="299"/>
    </location>
</feature>
<accession>A0A3N1CND7</accession>
<comment type="subcellular location">
    <subcellularLocation>
        <location evidence="1">Cell membrane</location>
        <topology evidence="1">Multi-pass membrane protein</topology>
    </subcellularLocation>
</comment>
<organism evidence="9 10">
    <name type="scientific">Actinocorallia herbida</name>
    <dbReference type="NCBI Taxonomy" id="58109"/>
    <lineage>
        <taxon>Bacteria</taxon>
        <taxon>Bacillati</taxon>
        <taxon>Actinomycetota</taxon>
        <taxon>Actinomycetes</taxon>
        <taxon>Streptosporangiales</taxon>
        <taxon>Thermomonosporaceae</taxon>
        <taxon>Actinocorallia</taxon>
    </lineage>
</organism>
<name>A0A3N1CND7_9ACTN</name>
<proteinExistence type="inferred from homology"/>
<comment type="caution">
    <text evidence="9">The sequence shown here is derived from an EMBL/GenBank/DDBJ whole genome shotgun (WGS) entry which is preliminary data.</text>
</comment>
<keyword evidence="3 7" id="KW-0812">Transmembrane</keyword>
<dbReference type="InterPro" id="IPR003838">
    <property type="entry name" value="ABC3_permease_C"/>
</dbReference>
<dbReference type="PANTHER" id="PTHR30572">
    <property type="entry name" value="MEMBRANE COMPONENT OF TRANSPORTER-RELATED"/>
    <property type="match status" value="1"/>
</dbReference>
<dbReference type="PANTHER" id="PTHR30572:SF4">
    <property type="entry name" value="ABC TRANSPORTER PERMEASE YTRF"/>
    <property type="match status" value="1"/>
</dbReference>
<gene>
    <name evidence="9" type="ORF">EDD29_0314</name>
</gene>
<feature type="transmembrane region" description="Helical" evidence="7">
    <location>
        <begin position="151"/>
        <end position="172"/>
    </location>
</feature>
<keyword evidence="2" id="KW-1003">Cell membrane</keyword>
<evidence type="ECO:0000256" key="6">
    <source>
        <dbReference type="ARBA" id="ARBA00038076"/>
    </source>
</evidence>
<evidence type="ECO:0000313" key="10">
    <source>
        <dbReference type="Proteomes" id="UP000272400"/>
    </source>
</evidence>
<dbReference type="GO" id="GO:0022857">
    <property type="term" value="F:transmembrane transporter activity"/>
    <property type="evidence" value="ECO:0007669"/>
    <property type="project" value="TreeGrafter"/>
</dbReference>
<dbReference type="InterPro" id="IPR050250">
    <property type="entry name" value="Macrolide_Exporter_MacB"/>
</dbReference>
<evidence type="ECO:0000256" key="4">
    <source>
        <dbReference type="ARBA" id="ARBA00022989"/>
    </source>
</evidence>
<feature type="domain" description="ABC3 transporter permease C-terminal" evidence="8">
    <location>
        <begin position="325"/>
        <end position="437"/>
    </location>
</feature>
<feature type="transmembrane region" description="Helical" evidence="7">
    <location>
        <begin position="231"/>
        <end position="253"/>
    </location>
</feature>
<evidence type="ECO:0000259" key="8">
    <source>
        <dbReference type="Pfam" id="PF02687"/>
    </source>
</evidence>
<feature type="transmembrane region" description="Helical" evidence="7">
    <location>
        <begin position="319"/>
        <end position="340"/>
    </location>
</feature>
<evidence type="ECO:0000313" key="9">
    <source>
        <dbReference type="EMBL" id="ROO82829.1"/>
    </source>
</evidence>
<protein>
    <submittedName>
        <fullName evidence="9">Putative ABC transport system permease protein</fullName>
    </submittedName>
</protein>
<dbReference type="RefSeq" id="WP_123661802.1">
    <property type="nucleotide sequence ID" value="NZ_RJKE01000001.1"/>
</dbReference>
<feature type="transmembrane region" description="Helical" evidence="7">
    <location>
        <begin position="108"/>
        <end position="131"/>
    </location>
</feature>
<evidence type="ECO:0000256" key="5">
    <source>
        <dbReference type="ARBA" id="ARBA00023136"/>
    </source>
</evidence>
<keyword evidence="10" id="KW-1185">Reference proteome</keyword>
<dbReference type="EMBL" id="RJKE01000001">
    <property type="protein sequence ID" value="ROO82829.1"/>
    <property type="molecule type" value="Genomic_DNA"/>
</dbReference>
<evidence type="ECO:0000256" key="1">
    <source>
        <dbReference type="ARBA" id="ARBA00004651"/>
    </source>
</evidence>
<feature type="transmembrane region" description="Helical" evidence="7">
    <location>
        <begin position="408"/>
        <end position="428"/>
    </location>
</feature>
<feature type="transmembrane region" description="Helical" evidence="7">
    <location>
        <begin position="12"/>
        <end position="33"/>
    </location>
</feature>
<dbReference type="AlphaFoldDB" id="A0A3N1CND7"/>
<evidence type="ECO:0000256" key="7">
    <source>
        <dbReference type="SAM" id="Phobius"/>
    </source>
</evidence>
<feature type="transmembrane region" description="Helical" evidence="7">
    <location>
        <begin position="53"/>
        <end position="80"/>
    </location>
</feature>
<feature type="transmembrane region" description="Helical" evidence="7">
    <location>
        <begin position="199"/>
        <end position="219"/>
    </location>
</feature>
<evidence type="ECO:0000256" key="2">
    <source>
        <dbReference type="ARBA" id="ARBA00022475"/>
    </source>
</evidence>
<feature type="transmembrane region" description="Helical" evidence="7">
    <location>
        <begin position="373"/>
        <end position="396"/>
    </location>
</feature>
<reference evidence="9 10" key="1">
    <citation type="submission" date="2018-11" db="EMBL/GenBank/DDBJ databases">
        <title>Sequencing the genomes of 1000 actinobacteria strains.</title>
        <authorList>
            <person name="Klenk H.-P."/>
        </authorList>
    </citation>
    <scope>NUCLEOTIDE SEQUENCE [LARGE SCALE GENOMIC DNA]</scope>
    <source>
        <strain evidence="9 10">DSM 44254</strain>
    </source>
</reference>
<dbReference type="Proteomes" id="UP000272400">
    <property type="component" value="Unassembled WGS sequence"/>
</dbReference>
<sequence length="443" mass="45549">MFRIALASLRHRASAFVAAFFALFLGAALVMSFGSLLDTGTSPALDADSAETLSIMGGVVGGWSLLLVGFAAVTTTALGVRRRAREIALLKSAGAVPGQITRMILTEVLLLAVVAGTLAVPIGFFGGRLLLGLIQDSGQVSPDVAHVFGPAALGQGFGITLVSAAGAAVLAARGASRMRVVESMAEAEAPPARLTVRRAVSGVLLLAAAATMFTLTLVLGPDLGIEAQALAGYIDILVAIALACFAPALVRLLRVPGSTASAHLARGNLRARSGHLSSALAPVVLFLGMAVGTLVLQDVDARFHAGMLPEEGAELVKTLNYVITGMVGAFLCILLVNTLATSTAARRREFAMLRLAGATPGQLLRMVALESSALALAGTALGLLAASATVLPFSYARTDTWLPHFSPAFPLLATALTLTVTLATPLLITRHLLRRPPITATSL</sequence>
<keyword evidence="4 7" id="KW-1133">Transmembrane helix</keyword>
<dbReference type="GO" id="GO:0005886">
    <property type="term" value="C:plasma membrane"/>
    <property type="evidence" value="ECO:0007669"/>
    <property type="project" value="UniProtKB-SubCell"/>
</dbReference>
<keyword evidence="5 7" id="KW-0472">Membrane</keyword>
<feature type="domain" description="ABC3 transporter permease C-terminal" evidence="8">
    <location>
        <begin position="61"/>
        <end position="178"/>
    </location>
</feature>
<evidence type="ECO:0000256" key="3">
    <source>
        <dbReference type="ARBA" id="ARBA00022692"/>
    </source>
</evidence>
<dbReference type="Pfam" id="PF02687">
    <property type="entry name" value="FtsX"/>
    <property type="match status" value="2"/>
</dbReference>
<dbReference type="OrthoDB" id="3223244at2"/>